<dbReference type="GO" id="GO:0005737">
    <property type="term" value="C:cytoplasm"/>
    <property type="evidence" value="ECO:0007669"/>
    <property type="project" value="UniProtKB-SubCell"/>
</dbReference>
<evidence type="ECO:0000256" key="3">
    <source>
        <dbReference type="ARBA" id="ARBA00022723"/>
    </source>
</evidence>
<organism evidence="9 10">
    <name type="scientific">Stylophora pistillata</name>
    <name type="common">Smooth cauliflower coral</name>
    <dbReference type="NCBI Taxonomy" id="50429"/>
    <lineage>
        <taxon>Eukaryota</taxon>
        <taxon>Metazoa</taxon>
        <taxon>Cnidaria</taxon>
        <taxon>Anthozoa</taxon>
        <taxon>Hexacorallia</taxon>
        <taxon>Scleractinia</taxon>
        <taxon>Astrocoeniina</taxon>
        <taxon>Pocilloporidae</taxon>
        <taxon>Stylophora</taxon>
    </lineage>
</organism>
<evidence type="ECO:0000256" key="5">
    <source>
        <dbReference type="ARBA" id="ARBA00022833"/>
    </source>
</evidence>
<evidence type="ECO:0000256" key="4">
    <source>
        <dbReference type="ARBA" id="ARBA00022771"/>
    </source>
</evidence>
<feature type="region of interest" description="Disordered" evidence="7">
    <location>
        <begin position="2183"/>
        <end position="2208"/>
    </location>
</feature>
<feature type="region of interest" description="Disordered" evidence="7">
    <location>
        <begin position="2870"/>
        <end position="2910"/>
    </location>
</feature>
<reference evidence="10" key="1">
    <citation type="journal article" date="2017" name="bioRxiv">
        <title>Comparative analysis of the genomes of Stylophora pistillata and Acropora digitifera provides evidence for extensive differences between species of corals.</title>
        <authorList>
            <person name="Voolstra C.R."/>
            <person name="Li Y."/>
            <person name="Liew Y.J."/>
            <person name="Baumgarten S."/>
            <person name="Zoccola D."/>
            <person name="Flot J.-F."/>
            <person name="Tambutte S."/>
            <person name="Allemand D."/>
            <person name="Aranda M."/>
        </authorList>
    </citation>
    <scope>NUCLEOTIDE SEQUENCE [LARGE SCALE GENOMIC DNA]</scope>
</reference>
<feature type="domain" description="RZ-type" evidence="8">
    <location>
        <begin position="1360"/>
        <end position="1440"/>
    </location>
</feature>
<dbReference type="PANTHER" id="PTHR22605">
    <property type="entry name" value="RZ-TYPE DOMAIN-CONTAINING PROTEIN"/>
    <property type="match status" value="1"/>
</dbReference>
<dbReference type="GO" id="GO:0002376">
    <property type="term" value="P:immune system process"/>
    <property type="evidence" value="ECO:0007669"/>
    <property type="project" value="UniProtKB-KW"/>
</dbReference>
<dbReference type="EMBL" id="LSMT01000408">
    <property type="protein sequence ID" value="PFX18476.1"/>
    <property type="molecule type" value="Genomic_DNA"/>
</dbReference>
<proteinExistence type="predicted"/>
<accession>A0A2B4RMS8</accession>
<evidence type="ECO:0000259" key="8">
    <source>
        <dbReference type="PROSITE" id="PS51981"/>
    </source>
</evidence>
<protein>
    <submittedName>
        <fullName evidence="9">E3 ubiquitin-protein ligase RNF213</fullName>
    </submittedName>
</protein>
<dbReference type="InterPro" id="IPR031248">
    <property type="entry name" value="RNF213"/>
</dbReference>
<dbReference type="OrthoDB" id="2423195at2759"/>
<keyword evidence="10" id="KW-1185">Reference proteome</keyword>
<dbReference type="PROSITE" id="PS51981">
    <property type="entry name" value="ZF_RZ"/>
    <property type="match status" value="1"/>
</dbReference>
<dbReference type="PANTHER" id="PTHR22605:SF16">
    <property type="entry name" value="E3 UBIQUITIN-PROTEIN LIGASE RNF213"/>
    <property type="match status" value="1"/>
</dbReference>
<feature type="compositionally biased region" description="Polar residues" evidence="7">
    <location>
        <begin position="2183"/>
        <end position="2204"/>
    </location>
</feature>
<evidence type="ECO:0000256" key="6">
    <source>
        <dbReference type="ARBA" id="ARBA00022859"/>
    </source>
</evidence>
<keyword evidence="3" id="KW-0479">Metal-binding</keyword>
<sequence>MSCFCSENRYLLILTENYAALPIVQQLLLKRSEDAVVIFGSSFPNDQEYTQICRNINRIKVCMETGRTVILLNLESLYESLYDALNQYYVYFGGQKYVDLGLGTHRVKCRVHDDFKLIVIAEKDVVYNKFPIPLINRLEKHFLVTLTSLTPEQGDVVQEMNLWACKFSEVSRESGCNRDFSIGDAFVGFHDDTIPSIVMQVCNENKREENLSASDRTEDTKETKLMSKVLRRCQMMLLEMATPDAIARLPYTALESEARSIWNVYFKEQQHSSLAAFMSHVLTLNDNHQGERRQEGLSIQVTTHSRLLSNKDLDEISNQTDFRRSNVVLMTLQQFQTEQQFRASVRDFFKRLGGKCPCILVVQCDSGDENFNLIAGARHILLEERTNAPEILDLPSVQAVHILLVIQLPRIAGGCHNFVGFQGGKWMSAHIDELRPPGGHTPSIEQLTDRPISELCGLGSGVAMAVELLRNCVQAAACRIDSETESAERSTHRIELLLDLLPDDYQTQRDEESFASVLVQRTYYLLMEKEATAYDAQIWLHSEALSGTGVQEWGTFRKALLQRMYSVVVPILAEIIAFADRDMNLDLVKSDNSWVSKLWLKILADPTFSELSYSEMISPATNSVRERVQVIGSGAEGHKFCSRFPFSFLIKERVENMVKEASSTSALPGSSTTLLVALRDMIDNSQLGLLFKELRHEDSVASQYLMDFVHMVHKPSNDNEYELVYEAILSSARELGILDDEDDNESIDIALVHVAHSRVQHRLKYFDTIVKMNPSLIPRLREVLQGSEPEVLLDVVALQICLEAIEPSREMLLFPDTRQIWCDRVLSMRPAVEDMIRKERFGPVTEKCSNYGERSTVLLDRCRSMWQRIGAVRLFIEHVTLFAEEDEKANSENVTILWKALGDETDFSSLRSLQALEKFLVNYSEDVRQRTNEKAATELRRRCNAFFMELVSIFCFGDSVSKDLEQEAITLLMHYVVGHQSSQTKDFSPFPDHAIDPTPVVCSFLLQLLLRSRTELVKNHLGDFLKGAKNLKREPSHIKEVSLLYVQCREDLFVSQYQAKFADRRLTLKLKHATENCEGTVTALTHIDEDSAEMSARSLEGVAKGRFVLSLVVELLYKLFIEGDSSYRDEKVKREVTKLLVSARKLCLEMSSSTPQLYLLKQLVRRYGLDCVRTLGQFKELEWILPSETRQQEDVILDRFLVHGDHYRAVREGLAKTVISGNIQDIVSVITEAGSQVVYNNVPLLLAMYRELTMENVSPVQTQNLSQEVRKKLDDFITNGGHFSETAQPFAKELLANRQGGHLWELQIYNGKSPQEQTLAEIVIHTAVALQCVGSGSLAQPLFALMSDPSTMNNSFLPTMPEDNYLECINVIAETMKGTGWVGEWYECSNLNCRHPYFIGECSKPMEKSTCPGCGRVLGGEQLTFSEVSKVSNRKDRTKTGHALGVPGSRPTHAEPQRDMPPVVCSLLRTLMQSAMVMGASKYPQVIICSRSAKKAHDMRLQTRDSRRSWEKDFCSQILVPIITHLDEKLQNALKFLMEDERFGRDPLVRELNEFDEQVEDLSQGVWPMSRSLWKYRQTVTVEGLSSCFQREVLSSGEQEYKVLNAFLKQEHKLRFVRFLPDVVRLQRLLMDRFHRRIDKTEAEDYTIGDFLKRLPKEVTLSHLVAYDPEMDLLPVILAHCNYSLEVGQETLVHYDWAAMERPLIDRLLRGRPFVEFKDPISRFIESQIILDLRSSLSDVCDVMSSLDIAIGFLATSGGQSEKLLKWYLHEVLKLPKDRGLKSPTAEQHCNLSHTLALWRLMALERAKIKSRNRQEPFEQLSDAFKKKLTSQEQASLSGVLQEIAMDIFLPQLLQIILLNVPKDGEKIATMSYKRALADDDSSNRIADSILLVFRGGPTQELKVLVDLALISAGESDMETDRISSLHTSCLGFAPLIFDLKESEEQRVNFGQLMNACDPVWKAVETDKMLPEKLKDTSRHLEWLKTVKESHGSVAMTSLVQAKTINSSGVYVVGHLDTKKGPSPEQGKRLSFKDVIQLTLPLKNGREKEQKKTYSIDELKDLQSKLMLIAGKAEKGKDDVEQFVRNLEGVMRLATAYISLFECGYIHRMDWKQEFHCSKDQVAGESIAEDLEKESSFMERCYMNWKKRDTDLLENARGTAPLPSFTPVPSQDEMVTRRSVFDNNNHPGTSSLTETSKSPVQTVTAKKPKARETSKIQSFLNAAADDGYSEQSALAALASLGVDAEEDDLLLWCLEEADEADIEALYEDAKRNPMIAPHPYLFFNQDHITMTFLGFFINSAGDLVDPQTSQTLEKGLMSKPLRNGLQAQRVDFATNIETSRKEDKINHLCSVMGVNWLYDPDRTYELTTDNVEKILAIHMRFSGGEVDGDVDVDVDVVVDGDAAEVLIVQVLLRAHLDGDGGGGCDGSNEDLGGFGGSAVGSCGAGRVCRGGGVCSGVGGAVGGDSVGVVNGSVVPGNSDVGEEKMVHGGTTYEDITLKVNQAEEMARENQDKNIDTVLFFDEANTTEALTMINEVMVDRRINGRPIGQGLERLQFIAACNPYRRHTDDMIHKLESAGLGYHVKADESEDRLGHIPLRHLVYRVHALPGSMRPLIWDFGQLKPDVERLYTNQIVSRYILHEGQLAGDFSTVKAVAEDECSFVSLRDVERAMQVMVWFYKHVDALGRLMRKVISEQRREEGLDVNEDEEEEEDSITPLTRALVLAIGVCYHAKLQERRKQYRIVVARSFKAPCLLPGGHKQILQEISSCQKAVLNELALGPNIARNTALSENVFMMVVCIELRIPLFVVGKPGSSKSLAKTVVADNMQGDAARSPLFKTFKQVHMASYQCSPLSTPEGIVATFKQCSESLQQNGTATKKDQNKLPFDQQLGPMQAPDDDLSASPVQQEEAGA</sequence>
<dbReference type="GO" id="GO:0016887">
    <property type="term" value="F:ATP hydrolysis activity"/>
    <property type="evidence" value="ECO:0007669"/>
    <property type="project" value="InterPro"/>
</dbReference>
<feature type="region of interest" description="Disordered" evidence="7">
    <location>
        <begin position="1431"/>
        <end position="1458"/>
    </location>
</feature>
<evidence type="ECO:0000256" key="7">
    <source>
        <dbReference type="SAM" id="MobiDB-lite"/>
    </source>
</evidence>
<evidence type="ECO:0000313" key="10">
    <source>
        <dbReference type="Proteomes" id="UP000225706"/>
    </source>
</evidence>
<dbReference type="InterPro" id="IPR046439">
    <property type="entry name" value="ZF_RZ_dom"/>
</dbReference>
<keyword evidence="4" id="KW-0863">Zinc-finger</keyword>
<keyword evidence="6" id="KW-0391">Immunity</keyword>
<dbReference type="Proteomes" id="UP000225706">
    <property type="component" value="Unassembled WGS sequence"/>
</dbReference>
<keyword evidence="2" id="KW-0963">Cytoplasm</keyword>
<dbReference type="Pfam" id="PF20173">
    <property type="entry name" value="ZnF_RZ-type"/>
    <property type="match status" value="1"/>
</dbReference>
<evidence type="ECO:0000256" key="1">
    <source>
        <dbReference type="ARBA" id="ARBA00004496"/>
    </source>
</evidence>
<name>A0A2B4RMS8_STYPI</name>
<comment type="subcellular location">
    <subcellularLocation>
        <location evidence="1">Cytoplasm</location>
    </subcellularLocation>
</comment>
<dbReference type="STRING" id="50429.A0A2B4RMS8"/>
<evidence type="ECO:0000256" key="2">
    <source>
        <dbReference type="ARBA" id="ARBA00022490"/>
    </source>
</evidence>
<keyword evidence="5" id="KW-0862">Zinc</keyword>
<gene>
    <name evidence="9" type="primary">Rnf213</name>
    <name evidence="9" type="ORF">AWC38_SpisGene17148</name>
</gene>
<evidence type="ECO:0000313" key="9">
    <source>
        <dbReference type="EMBL" id="PFX18476.1"/>
    </source>
</evidence>
<comment type="caution">
    <text evidence="9">The sequence shown here is derived from an EMBL/GenBank/DDBJ whole genome shotgun (WGS) entry which is preliminary data.</text>
</comment>
<dbReference type="GO" id="GO:0004842">
    <property type="term" value="F:ubiquitin-protein transferase activity"/>
    <property type="evidence" value="ECO:0007669"/>
    <property type="project" value="InterPro"/>
</dbReference>
<dbReference type="GO" id="GO:0008270">
    <property type="term" value="F:zinc ion binding"/>
    <property type="evidence" value="ECO:0007669"/>
    <property type="project" value="UniProtKB-KW"/>
</dbReference>